<protein>
    <submittedName>
        <fullName evidence="1">Uncharacterized protein</fullName>
    </submittedName>
</protein>
<sequence>MQGCRDAASSSAAHSPLCSQDHSSVCSGMQGCRQQQRRPLTCVQSRSQQCLRSDAAAAPLPTHLCAAKITAASAQGCSDTGSSSAAHSPLCSQDHSSVCAGMQAAAAPPTHLCTAKITAASAQGCRQQQRRTLTCVLPRSQQCLLRDAGMQAAAAPPTHLCAAKITAASAQGCRQQRSSLTCVLPRSQQRLGRLAGSSVKAGNARR</sequence>
<gene>
    <name evidence="1" type="ORF">NDU88_008499</name>
</gene>
<accession>A0AAV7N593</accession>
<keyword evidence="2" id="KW-1185">Reference proteome</keyword>
<reference evidence="1" key="1">
    <citation type="journal article" date="2022" name="bioRxiv">
        <title>Sequencing and chromosome-scale assembly of the giantPleurodeles waltlgenome.</title>
        <authorList>
            <person name="Brown T."/>
            <person name="Elewa A."/>
            <person name="Iarovenko S."/>
            <person name="Subramanian E."/>
            <person name="Araus A.J."/>
            <person name="Petzold A."/>
            <person name="Susuki M."/>
            <person name="Suzuki K.-i.T."/>
            <person name="Hayashi T."/>
            <person name="Toyoda A."/>
            <person name="Oliveira C."/>
            <person name="Osipova E."/>
            <person name="Leigh N.D."/>
            <person name="Simon A."/>
            <person name="Yun M.H."/>
        </authorList>
    </citation>
    <scope>NUCLEOTIDE SEQUENCE</scope>
    <source>
        <strain evidence="1">20211129_DDA</strain>
        <tissue evidence="1">Liver</tissue>
    </source>
</reference>
<dbReference type="PROSITE" id="PS51257">
    <property type="entry name" value="PROKAR_LIPOPROTEIN"/>
    <property type="match status" value="1"/>
</dbReference>
<proteinExistence type="predicted"/>
<dbReference type="AlphaFoldDB" id="A0AAV7N593"/>
<dbReference type="EMBL" id="JANPWB010000013">
    <property type="protein sequence ID" value="KAJ1111162.1"/>
    <property type="molecule type" value="Genomic_DNA"/>
</dbReference>
<comment type="caution">
    <text evidence="1">The sequence shown here is derived from an EMBL/GenBank/DDBJ whole genome shotgun (WGS) entry which is preliminary data.</text>
</comment>
<evidence type="ECO:0000313" key="2">
    <source>
        <dbReference type="Proteomes" id="UP001066276"/>
    </source>
</evidence>
<name>A0AAV7N593_PLEWA</name>
<organism evidence="1 2">
    <name type="scientific">Pleurodeles waltl</name>
    <name type="common">Iberian ribbed newt</name>
    <dbReference type="NCBI Taxonomy" id="8319"/>
    <lineage>
        <taxon>Eukaryota</taxon>
        <taxon>Metazoa</taxon>
        <taxon>Chordata</taxon>
        <taxon>Craniata</taxon>
        <taxon>Vertebrata</taxon>
        <taxon>Euteleostomi</taxon>
        <taxon>Amphibia</taxon>
        <taxon>Batrachia</taxon>
        <taxon>Caudata</taxon>
        <taxon>Salamandroidea</taxon>
        <taxon>Salamandridae</taxon>
        <taxon>Pleurodelinae</taxon>
        <taxon>Pleurodeles</taxon>
    </lineage>
</organism>
<dbReference type="Proteomes" id="UP001066276">
    <property type="component" value="Chromosome 9"/>
</dbReference>
<evidence type="ECO:0000313" key="1">
    <source>
        <dbReference type="EMBL" id="KAJ1111162.1"/>
    </source>
</evidence>